<dbReference type="HOGENOM" id="CLU_2062927_0_0_1"/>
<dbReference type="Proteomes" id="UP000016931">
    <property type="component" value="Unassembled WGS sequence"/>
</dbReference>
<evidence type="ECO:0000313" key="2">
    <source>
        <dbReference type="EMBL" id="EMF12649.1"/>
    </source>
</evidence>
<dbReference type="AlphaFoldDB" id="M3D421"/>
<dbReference type="GeneID" id="27899148"/>
<sequence length="119" mass="13517">MKPDVSLKEVYEILELDEDYYTLTARMPTASRTGPLYRLISMKQRDGYRETLQAMLAQIKKEVKAGEHGGPEGILVCVLKVARDADEEEEEDDVDDRVRGGDRQSCRKHDQRSNGLAFA</sequence>
<dbReference type="EMBL" id="KB456264">
    <property type="protein sequence ID" value="EMF12649.1"/>
    <property type="molecule type" value="Genomic_DNA"/>
</dbReference>
<reference evidence="2 3" key="1">
    <citation type="journal article" date="2012" name="PLoS Pathog.">
        <title>Diverse lifestyles and strategies of plant pathogenesis encoded in the genomes of eighteen Dothideomycetes fungi.</title>
        <authorList>
            <person name="Ohm R.A."/>
            <person name="Feau N."/>
            <person name="Henrissat B."/>
            <person name="Schoch C.L."/>
            <person name="Horwitz B.A."/>
            <person name="Barry K.W."/>
            <person name="Condon B.J."/>
            <person name="Copeland A.C."/>
            <person name="Dhillon B."/>
            <person name="Glaser F."/>
            <person name="Hesse C.N."/>
            <person name="Kosti I."/>
            <person name="LaButti K."/>
            <person name="Lindquist E.A."/>
            <person name="Lucas S."/>
            <person name="Salamov A.A."/>
            <person name="Bradshaw R.E."/>
            <person name="Ciuffetti L."/>
            <person name="Hamelin R.C."/>
            <person name="Kema G.H.J."/>
            <person name="Lawrence C."/>
            <person name="Scott J.A."/>
            <person name="Spatafora J.W."/>
            <person name="Turgeon B.G."/>
            <person name="de Wit P.J.G.M."/>
            <person name="Zhong S."/>
            <person name="Goodwin S.B."/>
            <person name="Grigoriev I.V."/>
        </authorList>
    </citation>
    <scope>NUCLEOTIDE SEQUENCE [LARGE SCALE GENOMIC DNA]</scope>
    <source>
        <strain evidence="2 3">SO2202</strain>
    </source>
</reference>
<feature type="compositionally biased region" description="Basic and acidic residues" evidence="1">
    <location>
        <begin position="96"/>
        <end position="112"/>
    </location>
</feature>
<dbReference type="OrthoDB" id="619536at2759"/>
<accession>M3D421</accession>
<gene>
    <name evidence="2" type="ORF">SEPMUDRAFT_125787</name>
</gene>
<dbReference type="RefSeq" id="XP_016760770.1">
    <property type="nucleotide sequence ID" value="XM_016902011.1"/>
</dbReference>
<proteinExistence type="predicted"/>
<evidence type="ECO:0000313" key="3">
    <source>
        <dbReference type="Proteomes" id="UP000016931"/>
    </source>
</evidence>
<organism evidence="2 3">
    <name type="scientific">Sphaerulina musiva (strain SO2202)</name>
    <name type="common">Poplar stem canker fungus</name>
    <name type="synonym">Septoria musiva</name>
    <dbReference type="NCBI Taxonomy" id="692275"/>
    <lineage>
        <taxon>Eukaryota</taxon>
        <taxon>Fungi</taxon>
        <taxon>Dikarya</taxon>
        <taxon>Ascomycota</taxon>
        <taxon>Pezizomycotina</taxon>
        <taxon>Dothideomycetes</taxon>
        <taxon>Dothideomycetidae</taxon>
        <taxon>Mycosphaerellales</taxon>
        <taxon>Mycosphaerellaceae</taxon>
        <taxon>Sphaerulina</taxon>
    </lineage>
</organism>
<feature type="region of interest" description="Disordered" evidence="1">
    <location>
        <begin position="86"/>
        <end position="119"/>
    </location>
</feature>
<feature type="compositionally biased region" description="Acidic residues" evidence="1">
    <location>
        <begin position="86"/>
        <end position="95"/>
    </location>
</feature>
<name>M3D421_SPHMS</name>
<keyword evidence="3" id="KW-1185">Reference proteome</keyword>
<evidence type="ECO:0000256" key="1">
    <source>
        <dbReference type="SAM" id="MobiDB-lite"/>
    </source>
</evidence>
<protein>
    <submittedName>
        <fullName evidence="2">Uncharacterized protein</fullName>
    </submittedName>
</protein>